<dbReference type="AlphaFoldDB" id="A0A060HDC4"/>
<gene>
    <name evidence="1" type="ORF">D934_00330</name>
</gene>
<dbReference type="Proteomes" id="UP000027215">
    <property type="component" value="Chromosome"/>
</dbReference>
<sequence>MARCGLHQWTLKQQRRSQEVNIRFGEVHCLGLMLFVAKRKEYAGVGRGGRSATAEASVGLVLA</sequence>
<organism evidence="1 2">
    <name type="scientific">Xylella fastidiosa subsp. sandyi Ann-1</name>
    <dbReference type="NCBI Taxonomy" id="155920"/>
    <lineage>
        <taxon>Bacteria</taxon>
        <taxon>Pseudomonadati</taxon>
        <taxon>Pseudomonadota</taxon>
        <taxon>Gammaproteobacteria</taxon>
        <taxon>Lysobacterales</taxon>
        <taxon>Lysobacteraceae</taxon>
        <taxon>Xylella</taxon>
    </lineage>
</organism>
<evidence type="ECO:0000313" key="2">
    <source>
        <dbReference type="Proteomes" id="UP000027215"/>
    </source>
</evidence>
<dbReference type="KEGG" id="xfs:D934_00330"/>
<name>A0A060HDC4_XYLFS</name>
<protein>
    <submittedName>
        <fullName evidence="1">Uncharacterized protein</fullName>
    </submittedName>
</protein>
<dbReference type="PATRIC" id="fig|155920.8.peg.77"/>
<proteinExistence type="predicted"/>
<accession>A0A060HDC4</accession>
<dbReference type="HOGENOM" id="CLU_190079_0_0_6"/>
<reference evidence="1 2" key="1">
    <citation type="submission" date="2013-08" db="EMBL/GenBank/DDBJ databases">
        <authorList>
            <person name="Stouthamer R."/>
            <person name="Nunney L."/>
        </authorList>
    </citation>
    <scope>NUCLEOTIDE SEQUENCE [LARGE SCALE GENOMIC DNA]</scope>
    <source>
        <strain evidence="2">ann-1</strain>
    </source>
</reference>
<evidence type="ECO:0000313" key="1">
    <source>
        <dbReference type="EMBL" id="AIC10897.1"/>
    </source>
</evidence>
<dbReference type="EMBL" id="CP006696">
    <property type="protein sequence ID" value="AIC10897.1"/>
    <property type="molecule type" value="Genomic_DNA"/>
</dbReference>